<keyword evidence="4 5" id="KW-0949">S-adenosyl-L-methionine</keyword>
<keyword evidence="2 5" id="KW-0489">Methyltransferase</keyword>
<dbReference type="GO" id="GO:0003677">
    <property type="term" value="F:DNA binding"/>
    <property type="evidence" value="ECO:0007669"/>
    <property type="project" value="TreeGrafter"/>
</dbReference>
<dbReference type="InterPro" id="IPR031303">
    <property type="entry name" value="C5_meth_CS"/>
</dbReference>
<gene>
    <name evidence="7" type="ORF">AAL_07149</name>
</gene>
<dbReference type="AlphaFoldDB" id="A0A162I9P9"/>
<evidence type="ECO:0000256" key="2">
    <source>
        <dbReference type="ARBA" id="ARBA00022603"/>
    </source>
</evidence>
<dbReference type="PROSITE" id="PS00095">
    <property type="entry name" value="C5_MTASE_2"/>
    <property type="match status" value="1"/>
</dbReference>
<accession>A0A162I9P9</accession>
<dbReference type="GO" id="GO:0005634">
    <property type="term" value="C:nucleus"/>
    <property type="evidence" value="ECO:0007669"/>
    <property type="project" value="TreeGrafter"/>
</dbReference>
<dbReference type="InterPro" id="IPR001525">
    <property type="entry name" value="C5_MeTfrase"/>
</dbReference>
<keyword evidence="3 5" id="KW-0808">Transferase</keyword>
<dbReference type="GO" id="GO:0044027">
    <property type="term" value="P:negative regulation of gene expression via chromosomal CpG island methylation"/>
    <property type="evidence" value="ECO:0007669"/>
    <property type="project" value="TreeGrafter"/>
</dbReference>
<evidence type="ECO:0000313" key="8">
    <source>
        <dbReference type="Proteomes" id="UP000078544"/>
    </source>
</evidence>
<dbReference type="InterPro" id="IPR029063">
    <property type="entry name" value="SAM-dependent_MTases_sf"/>
</dbReference>
<dbReference type="PANTHER" id="PTHR10629">
    <property type="entry name" value="CYTOSINE-SPECIFIC METHYLTRANSFERASE"/>
    <property type="match status" value="1"/>
</dbReference>
<dbReference type="OrthoDB" id="414133at2759"/>
<dbReference type="GO" id="GO:0003886">
    <property type="term" value="F:DNA (cytosine-5-)-methyltransferase activity"/>
    <property type="evidence" value="ECO:0007669"/>
    <property type="project" value="UniProtKB-EC"/>
</dbReference>
<comment type="similarity">
    <text evidence="5">Belongs to the class I-like SAM-binding methyltransferase superfamily. C5-methyltransferase family.</text>
</comment>
<proteinExistence type="inferred from homology"/>
<evidence type="ECO:0000313" key="7">
    <source>
        <dbReference type="EMBL" id="KZZ90463.1"/>
    </source>
</evidence>
<reference evidence="7 8" key="1">
    <citation type="journal article" date="2016" name="Genome Biol. Evol.">
        <title>Divergent and convergent evolution of fungal pathogenicity.</title>
        <authorList>
            <person name="Shang Y."/>
            <person name="Xiao G."/>
            <person name="Zheng P."/>
            <person name="Cen K."/>
            <person name="Zhan S."/>
            <person name="Wang C."/>
        </authorList>
    </citation>
    <scope>NUCLEOTIDE SEQUENCE [LARGE SCALE GENOMIC DNA]</scope>
    <source>
        <strain evidence="7 8">RCEF 2490</strain>
    </source>
</reference>
<dbReference type="PRINTS" id="PR00105">
    <property type="entry name" value="C5METTRFRASE"/>
</dbReference>
<comment type="caution">
    <text evidence="7">The sequence shown here is derived from an EMBL/GenBank/DDBJ whole genome shotgun (WGS) entry which is preliminary data.</text>
</comment>
<dbReference type="STRING" id="1081109.A0A162I9P9"/>
<dbReference type="Gene3D" id="3.40.50.150">
    <property type="entry name" value="Vaccinia Virus protein VP39"/>
    <property type="match status" value="1"/>
</dbReference>
<keyword evidence="8" id="KW-1185">Reference proteome</keyword>
<dbReference type="Gene3D" id="3.90.120.10">
    <property type="entry name" value="DNA Methylase, subunit A, domain 2"/>
    <property type="match status" value="1"/>
</dbReference>
<evidence type="ECO:0000256" key="4">
    <source>
        <dbReference type="ARBA" id="ARBA00022691"/>
    </source>
</evidence>
<evidence type="ECO:0000256" key="3">
    <source>
        <dbReference type="ARBA" id="ARBA00022679"/>
    </source>
</evidence>
<name>A0A162I9P9_9HYPO</name>
<evidence type="ECO:0000256" key="5">
    <source>
        <dbReference type="PROSITE-ProRule" id="PRU01016"/>
    </source>
</evidence>
<organism evidence="7 8">
    <name type="scientific">Moelleriella libera RCEF 2490</name>
    <dbReference type="NCBI Taxonomy" id="1081109"/>
    <lineage>
        <taxon>Eukaryota</taxon>
        <taxon>Fungi</taxon>
        <taxon>Dikarya</taxon>
        <taxon>Ascomycota</taxon>
        <taxon>Pezizomycotina</taxon>
        <taxon>Sordariomycetes</taxon>
        <taxon>Hypocreomycetidae</taxon>
        <taxon>Hypocreales</taxon>
        <taxon>Clavicipitaceae</taxon>
        <taxon>Moelleriella</taxon>
    </lineage>
</organism>
<dbReference type="EMBL" id="AZGY01000021">
    <property type="protein sequence ID" value="KZZ90463.1"/>
    <property type="molecule type" value="Genomic_DNA"/>
</dbReference>
<feature type="region of interest" description="Disordered" evidence="6">
    <location>
        <begin position="259"/>
        <end position="279"/>
    </location>
</feature>
<dbReference type="EC" id="2.1.1.37" evidence="1"/>
<sequence length="603" mass="68697">MNLLASAQTSFQSIVPRESSVASSCTLGFSVESDERLSPNAANCTFVDLTADDEVPDPGDRHDGKIFPDQPSLSSSADCQIGDCVEVQTVKLDEFPVDFIQVMDISRQTAQGKLYRGIPFMKTQHLRGMISHKPNELCKLVWFRKRDGRRPDDFPLLIDVREESVLSKRNLVTTNALYPKFNDADLTPLRDQQRADSGGRSPSTPLICRWKWTRTFLEKRNTTSIDEEAIERISPHEVPQAQYRALEHVSRMNWRGITAKGGSWDPDPRRSHTTRPQLRRRPRQKYTLFDAFCRAGGVSRGAQSVGFRVTHAVDKSPAVWNTYSINFPDTRLHKTSIDRFIRTRTSRTRIYPDVLHISPPCQYFSPAHTRPSDDDEDNTDAQLCCAALVHMLRPRLITIEQTFGMAFERHQMYLFSIIGDLTDYGYSVRWKIVELCTWGLPQSRKRLIILAAGPGERLPTYPPATHSASGGNSMMPYLTIRKALSKLSVGDDLHDLSSTQIFRPRRPALDFDGLSGTICTASDTSYYPDGTRSYTLREHACLQGFPMLHKFLGQRYHIKRQIGNAFPPSTVKVLYRHLERWLLREDKMSQYVPGHDRVMTLDD</sequence>
<dbReference type="SUPFAM" id="SSF53335">
    <property type="entry name" value="S-adenosyl-L-methionine-dependent methyltransferases"/>
    <property type="match status" value="1"/>
</dbReference>
<dbReference type="Pfam" id="PF00145">
    <property type="entry name" value="DNA_methylase"/>
    <property type="match status" value="2"/>
</dbReference>
<dbReference type="GO" id="GO:0032259">
    <property type="term" value="P:methylation"/>
    <property type="evidence" value="ECO:0007669"/>
    <property type="project" value="UniProtKB-KW"/>
</dbReference>
<feature type="active site" evidence="5">
    <location>
        <position position="361"/>
    </location>
</feature>
<evidence type="ECO:0000256" key="1">
    <source>
        <dbReference type="ARBA" id="ARBA00011975"/>
    </source>
</evidence>
<dbReference type="Proteomes" id="UP000078544">
    <property type="component" value="Unassembled WGS sequence"/>
</dbReference>
<dbReference type="PROSITE" id="PS51679">
    <property type="entry name" value="SAM_MT_C5"/>
    <property type="match status" value="1"/>
</dbReference>
<evidence type="ECO:0000256" key="6">
    <source>
        <dbReference type="SAM" id="MobiDB-lite"/>
    </source>
</evidence>
<protein>
    <recommendedName>
        <fullName evidence="1">DNA (cytosine-5-)-methyltransferase</fullName>
        <ecNumber evidence="1">2.1.1.37</ecNumber>
    </recommendedName>
</protein>
<dbReference type="InterPro" id="IPR050390">
    <property type="entry name" value="C5-Methyltransferase"/>
</dbReference>
<dbReference type="PANTHER" id="PTHR10629:SF52">
    <property type="entry name" value="DNA (CYTOSINE-5)-METHYLTRANSFERASE 1"/>
    <property type="match status" value="1"/>
</dbReference>